<sequence>MFRFTYVFISFILCSIISIYNANWLLLVLTYPFLKFFTKKFITTHVTDLFDVVWTLANSISFLFILPLTFYQLLSFFKSSWYTYQINILKTSYYYVYATLSFITILCYTIFLPSTLNFLVYWEKIEQNNSLLVIDTEFRILNFVHWVLNFQYSFTFLIFLYLLIIFLLWTLVKPIKSYLVIKSYRKQLSFCSLVLLFLLSPPEIFLQFFLILFVITFYEVVFFFVCYKISNSNEYAHNKSIT</sequence>
<evidence type="ECO:0000256" key="1">
    <source>
        <dbReference type="ARBA" id="ARBA00004141"/>
    </source>
</evidence>
<keyword evidence="2 5" id="KW-0812">Transmembrane</keyword>
<feature type="transmembrane region" description="Helical" evidence="5">
    <location>
        <begin position="154"/>
        <end position="172"/>
    </location>
</feature>
<reference evidence="6" key="2">
    <citation type="submission" date="2014-10" db="EMBL/GenBank/DDBJ databases">
        <authorList>
            <person name="DePriest M.S.Jr."/>
        </authorList>
    </citation>
    <scope>NUCLEOTIDE SEQUENCE</scope>
</reference>
<reference evidence="6" key="1">
    <citation type="journal article" date="2014" name="Biol. Bull.">
        <title>The Mitochondrial Genome of Grateloupia taiwanensis (Halymeniaceae, Rhodophyta) and Comparative Mitochondrial Genomics of Red Algae.</title>
        <authorList>
            <person name="DePriest M.S."/>
            <person name="Bhattacharya D."/>
            <person name="Lopez-Bautista J.M."/>
        </authorList>
    </citation>
    <scope>NUCLEOTIDE SEQUENCE</scope>
</reference>
<gene>
    <name evidence="6" type="primary">secY</name>
</gene>
<protein>
    <submittedName>
        <fullName evidence="6">Protein translocase subunit SecY</fullName>
    </submittedName>
</protein>
<evidence type="ECO:0000256" key="4">
    <source>
        <dbReference type="ARBA" id="ARBA00023136"/>
    </source>
</evidence>
<dbReference type="GO" id="GO:0016020">
    <property type="term" value="C:membrane"/>
    <property type="evidence" value="ECO:0007669"/>
    <property type="project" value="UniProtKB-SubCell"/>
</dbReference>
<dbReference type="EMBL" id="KM999231">
    <property type="protein sequence ID" value="AIY34307.1"/>
    <property type="molecule type" value="Genomic_DNA"/>
</dbReference>
<feature type="transmembrane region" description="Helical" evidence="5">
    <location>
        <begin position="6"/>
        <end position="31"/>
    </location>
</feature>
<dbReference type="AlphaFoldDB" id="A0A0A1EUX9"/>
<comment type="subcellular location">
    <subcellularLocation>
        <location evidence="1">Membrane</location>
        <topology evidence="1">Multi-pass membrane protein</topology>
    </subcellularLocation>
</comment>
<evidence type="ECO:0000313" key="6">
    <source>
        <dbReference type="EMBL" id="AIY34307.1"/>
    </source>
</evidence>
<dbReference type="Pfam" id="PF00902">
    <property type="entry name" value="TatC"/>
    <property type="match status" value="1"/>
</dbReference>
<evidence type="ECO:0000256" key="5">
    <source>
        <dbReference type="SAM" id="Phobius"/>
    </source>
</evidence>
<evidence type="ECO:0000256" key="2">
    <source>
        <dbReference type="ARBA" id="ARBA00022692"/>
    </source>
</evidence>
<organism evidence="6">
    <name type="scientific">Phyllymenia taiwanensis</name>
    <dbReference type="NCBI Taxonomy" id="1260292"/>
    <lineage>
        <taxon>Eukaryota</taxon>
        <taxon>Rhodophyta</taxon>
        <taxon>Florideophyceae</taxon>
        <taxon>Rhodymeniophycidae</taxon>
        <taxon>Halymeniales</taxon>
        <taxon>Halymeniaceae</taxon>
        <taxon>Phyllymenia</taxon>
    </lineage>
</organism>
<feature type="transmembrane region" description="Helical" evidence="5">
    <location>
        <begin position="94"/>
        <end position="119"/>
    </location>
</feature>
<proteinExistence type="predicted"/>
<keyword evidence="3 5" id="KW-1133">Transmembrane helix</keyword>
<keyword evidence="4 5" id="KW-0472">Membrane</keyword>
<evidence type="ECO:0000256" key="3">
    <source>
        <dbReference type="ARBA" id="ARBA00022989"/>
    </source>
</evidence>
<accession>A0A0A1EUX9</accession>
<geneLocation type="mitochondrion" evidence="6"/>
<dbReference type="InterPro" id="IPR002033">
    <property type="entry name" value="TatC"/>
</dbReference>
<feature type="transmembrane region" description="Helical" evidence="5">
    <location>
        <begin position="52"/>
        <end position="74"/>
    </location>
</feature>
<keyword evidence="6" id="KW-0496">Mitochondrion</keyword>
<name>A0A0A1EUX9_9FLOR</name>